<dbReference type="RefSeq" id="WP_107252436.1">
    <property type="nucleotide sequence ID" value="NZ_PYOC01000001.1"/>
</dbReference>
<gene>
    <name evidence="5" type="ORF">C9J47_04565</name>
</gene>
<name>A0A2T3LEM1_9GAMM</name>
<comment type="caution">
    <text evidence="5">The sequence shown here is derived from an EMBL/GenBank/DDBJ whole genome shotgun (WGS) entry which is preliminary data.</text>
</comment>
<dbReference type="Gene3D" id="3.40.50.1820">
    <property type="entry name" value="alpha/beta hydrolase"/>
    <property type="match status" value="1"/>
</dbReference>
<dbReference type="SUPFAM" id="SSF53474">
    <property type="entry name" value="alpha/beta-Hydrolases"/>
    <property type="match status" value="1"/>
</dbReference>
<dbReference type="InterPro" id="IPR029058">
    <property type="entry name" value="AB_hydrolase_fold"/>
</dbReference>
<organism evidence="5 6">
    <name type="scientific">Photobacterium indicum</name>
    <dbReference type="NCBI Taxonomy" id="81447"/>
    <lineage>
        <taxon>Bacteria</taxon>
        <taxon>Pseudomonadati</taxon>
        <taxon>Pseudomonadota</taxon>
        <taxon>Gammaproteobacteria</taxon>
        <taxon>Vibrionales</taxon>
        <taxon>Vibrionaceae</taxon>
        <taxon>Photobacterium</taxon>
    </lineage>
</organism>
<dbReference type="PANTHER" id="PTHR17920:SF3">
    <property type="entry name" value="TRANSMEMBRANE AND COILED-COIL DOMAIN-CONTAINING PROTEIN 4"/>
    <property type="match status" value="1"/>
</dbReference>
<evidence type="ECO:0000256" key="4">
    <source>
        <dbReference type="ARBA" id="ARBA00023136"/>
    </source>
</evidence>
<dbReference type="AlphaFoldDB" id="A0A2T3LEM1"/>
<dbReference type="InterPro" id="IPR007941">
    <property type="entry name" value="DUF726"/>
</dbReference>
<dbReference type="PANTHER" id="PTHR17920">
    <property type="entry name" value="TRANSMEMBRANE AND COILED-COIL DOMAIN-CONTAINING PROTEIN 4 TMCO4"/>
    <property type="match status" value="1"/>
</dbReference>
<evidence type="ECO:0000256" key="3">
    <source>
        <dbReference type="ARBA" id="ARBA00022989"/>
    </source>
</evidence>
<comment type="subcellular location">
    <subcellularLocation>
        <location evidence="1">Membrane</location>
        <topology evidence="1">Multi-pass membrane protein</topology>
    </subcellularLocation>
</comment>
<keyword evidence="4" id="KW-0472">Membrane</keyword>
<dbReference type="Pfam" id="PF05277">
    <property type="entry name" value="DUF726"/>
    <property type="match status" value="1"/>
</dbReference>
<evidence type="ECO:0008006" key="7">
    <source>
        <dbReference type="Google" id="ProtNLM"/>
    </source>
</evidence>
<protein>
    <recommendedName>
        <fullName evidence="7">DUF726 domain-containing protein</fullName>
    </recommendedName>
</protein>
<keyword evidence="3" id="KW-1133">Transmembrane helix</keyword>
<dbReference type="Proteomes" id="UP000241803">
    <property type="component" value="Unassembled WGS sequence"/>
</dbReference>
<evidence type="ECO:0000256" key="1">
    <source>
        <dbReference type="ARBA" id="ARBA00004141"/>
    </source>
</evidence>
<accession>A0A2T3LEM1</accession>
<dbReference type="EMBL" id="PYOC01000001">
    <property type="protein sequence ID" value="PSV49831.1"/>
    <property type="molecule type" value="Genomic_DNA"/>
</dbReference>
<reference evidence="5 6" key="1">
    <citation type="submission" date="2018-03" db="EMBL/GenBank/DDBJ databases">
        <title>Whole genome sequencing of Histamine producing bacteria.</title>
        <authorList>
            <person name="Butler K."/>
        </authorList>
    </citation>
    <scope>NUCLEOTIDE SEQUENCE [LARGE SCALE GENOMIC DNA]</scope>
    <source>
        <strain evidence="5 6">ATCC 19614</strain>
    </source>
</reference>
<evidence type="ECO:0000313" key="5">
    <source>
        <dbReference type="EMBL" id="PSV49831.1"/>
    </source>
</evidence>
<keyword evidence="6" id="KW-1185">Reference proteome</keyword>
<dbReference type="GO" id="GO:0016020">
    <property type="term" value="C:membrane"/>
    <property type="evidence" value="ECO:0007669"/>
    <property type="project" value="UniProtKB-SubCell"/>
</dbReference>
<keyword evidence="2" id="KW-0812">Transmembrane</keyword>
<sequence length="282" mass="31037">MVFQKIKTLKASLYQTDLIGKNTELKNNDSNKMTGNAVKLHTIREGNSPAVFVINGFLSGKGNDVSDWLEVVDELYPLNKVIHVQWRAGNISDLVFDEGLIKAAPSINNQNSMLKKLGAVSLVAANKVSGHWRKAFTETAIVGTELAAMLDVEKGYDGCILMGHSLGARIIHHTLDKLPANKVSQCYLLAGAVSSGSKLWNTIFELHPHTQFINCMSKTDSVLKYAYKVGTLLRETPIGLHPLGHKSHPLIINQDVTEVAQKHTKFKHKALGLLLQNIVRAK</sequence>
<evidence type="ECO:0000313" key="6">
    <source>
        <dbReference type="Proteomes" id="UP000241803"/>
    </source>
</evidence>
<proteinExistence type="predicted"/>
<evidence type="ECO:0000256" key="2">
    <source>
        <dbReference type="ARBA" id="ARBA00022692"/>
    </source>
</evidence>